<proteinExistence type="predicted"/>
<reference evidence="1" key="1">
    <citation type="journal article" date="2019" name="Beilstein J. Org. Chem.">
        <title>Nanangenines: drimane sesquiterpenoids as the dominant metabolite cohort of a novel Australian fungus, Aspergillus nanangensis.</title>
        <authorList>
            <person name="Lacey H.J."/>
            <person name="Gilchrist C.L.M."/>
            <person name="Crombie A."/>
            <person name="Kalaitzis J.A."/>
            <person name="Vuong D."/>
            <person name="Rutledge P.J."/>
            <person name="Turner P."/>
            <person name="Pitt J.I."/>
            <person name="Lacey E."/>
            <person name="Chooi Y.H."/>
            <person name="Piggott A.M."/>
        </authorList>
    </citation>
    <scope>NUCLEOTIDE SEQUENCE</scope>
    <source>
        <strain evidence="1">MST-FP2251</strain>
    </source>
</reference>
<evidence type="ECO:0000313" key="2">
    <source>
        <dbReference type="Proteomes" id="UP001194746"/>
    </source>
</evidence>
<accession>A0AAD4CQH6</accession>
<organism evidence="1 2">
    <name type="scientific">Aspergillus nanangensis</name>
    <dbReference type="NCBI Taxonomy" id="2582783"/>
    <lineage>
        <taxon>Eukaryota</taxon>
        <taxon>Fungi</taxon>
        <taxon>Dikarya</taxon>
        <taxon>Ascomycota</taxon>
        <taxon>Pezizomycotina</taxon>
        <taxon>Eurotiomycetes</taxon>
        <taxon>Eurotiomycetidae</taxon>
        <taxon>Eurotiales</taxon>
        <taxon>Aspergillaceae</taxon>
        <taxon>Aspergillus</taxon>
        <taxon>Aspergillus subgen. Circumdati</taxon>
    </lineage>
</organism>
<reference evidence="1" key="2">
    <citation type="submission" date="2020-02" db="EMBL/GenBank/DDBJ databases">
        <authorList>
            <person name="Gilchrist C.L.M."/>
            <person name="Chooi Y.-H."/>
        </authorList>
    </citation>
    <scope>NUCLEOTIDE SEQUENCE</scope>
    <source>
        <strain evidence="1">MST-FP2251</strain>
    </source>
</reference>
<evidence type="ECO:0000313" key="1">
    <source>
        <dbReference type="EMBL" id="KAF9890543.1"/>
    </source>
</evidence>
<name>A0AAD4CQH6_ASPNN</name>
<keyword evidence="2" id="KW-1185">Reference proteome</keyword>
<comment type="caution">
    <text evidence="1">The sequence shown here is derived from an EMBL/GenBank/DDBJ whole genome shotgun (WGS) entry which is preliminary data.</text>
</comment>
<gene>
    <name evidence="1" type="ORF">FE257_005674</name>
</gene>
<dbReference type="EMBL" id="VCAU01000025">
    <property type="protein sequence ID" value="KAF9890543.1"/>
    <property type="molecule type" value="Genomic_DNA"/>
</dbReference>
<protein>
    <submittedName>
        <fullName evidence="1">Uncharacterized protein</fullName>
    </submittedName>
</protein>
<dbReference type="Proteomes" id="UP001194746">
    <property type="component" value="Unassembled WGS sequence"/>
</dbReference>
<sequence>MDTPTPISTPLDRESLIERIRDELCIGSIDRHVPAWGPMPKNGENGVVKSWTDTISKNIGSARHYITCFGSRNKVPCLGRWSRRYRQRLSPGLYCIFGSWVTYDGNVITECVDENSRRTLVRLRNLWAEHVLQPGMAGTIAQDKPSSRPLLNEVDIETIYARMSEAIGRSKEQRSIENEKGKLLGNGQGGWDGMVKGIVMKRDRGSQPIGNRHYRCHREPGRYFGSDDLEIWSSAQGWANPATRDGRFHPGYQLEVLLFLLTGVIDYGGNRSIWRNRDLPWTVATEWIWMDTPLDVSVRFAEGCKLDCNEMLRREVERRENISPETYCADNSCDRETQHTLLLDRAGEMVTRFTCGDCISTDRGYIVAWMICAANDIVDYERDVFVGETNNLVRGLTSTQQVVDAAYTMLLLIEGALVHEDYDIPDSFLGLVLWYLQCWRYNTAKQFAYYEPRSVRDHGFSQPPETSELLGIAKMHYSSQNWGDLYGELYDRLESRLKELYWGCTCDSKPEGHENWELMSRSLNGKADEQVEQEVIVSLFAICTGATHGDIRCECPLDLSLHMTFVHFFHPENGIVPRMHYRTNVDGGNTMTE</sequence>
<dbReference type="AlphaFoldDB" id="A0AAD4CQH6"/>